<comment type="caution">
    <text evidence="2">The sequence shown here is derived from an EMBL/GenBank/DDBJ whole genome shotgun (WGS) entry which is preliminary data.</text>
</comment>
<dbReference type="STRING" id="421072.SAMN04488097_3289"/>
<dbReference type="InterPro" id="IPR000595">
    <property type="entry name" value="cNMP-bd_dom"/>
</dbReference>
<dbReference type="OrthoDB" id="1092431at2"/>
<dbReference type="SUPFAM" id="SSF51206">
    <property type="entry name" value="cAMP-binding domain-like"/>
    <property type="match status" value="1"/>
</dbReference>
<dbReference type="Gene3D" id="2.60.120.10">
    <property type="entry name" value="Jelly Rolls"/>
    <property type="match status" value="1"/>
</dbReference>
<evidence type="ECO:0000313" key="3">
    <source>
        <dbReference type="Proteomes" id="UP000028623"/>
    </source>
</evidence>
<dbReference type="Pfam" id="PF00027">
    <property type="entry name" value="cNMP_binding"/>
    <property type="match status" value="1"/>
</dbReference>
<dbReference type="EMBL" id="JPLY01000002">
    <property type="protein sequence ID" value="KFC22765.1"/>
    <property type="molecule type" value="Genomic_DNA"/>
</dbReference>
<dbReference type="RefSeq" id="WP_034974742.1">
    <property type="nucleotide sequence ID" value="NZ_FOFI01000004.1"/>
</dbReference>
<dbReference type="PROSITE" id="PS50042">
    <property type="entry name" value="CNMP_BINDING_3"/>
    <property type="match status" value="1"/>
</dbReference>
<organism evidence="2 3">
    <name type="scientific">Epilithonimonas lactis</name>
    <dbReference type="NCBI Taxonomy" id="421072"/>
    <lineage>
        <taxon>Bacteria</taxon>
        <taxon>Pseudomonadati</taxon>
        <taxon>Bacteroidota</taxon>
        <taxon>Flavobacteriia</taxon>
        <taxon>Flavobacteriales</taxon>
        <taxon>Weeksellaceae</taxon>
        <taxon>Chryseobacterium group</taxon>
        <taxon>Epilithonimonas</taxon>
    </lineage>
</organism>
<keyword evidence="3" id="KW-1185">Reference proteome</keyword>
<sequence>MEYHNFRNHLSQILGVPIASLEVCSTFYEIKEVKKNEIILREGEISDSTFFVEKGLLRMYSIDKAGKEHVIQFAPENWIISDTTSQLLNEKSRFYIEAIEESTVIITKEGFFENLSKIYPDVAEKNQRLMFNHIKSLQNRVNALISTTAEERYMDFLKKYPNLMLRAPQWMVASYLGITPESLSRVRKELAKKKFEI</sequence>
<gene>
    <name evidence="2" type="ORF">IO89_06850</name>
</gene>
<dbReference type="InterPro" id="IPR018490">
    <property type="entry name" value="cNMP-bd_dom_sf"/>
</dbReference>
<dbReference type="eggNOG" id="COG0664">
    <property type="taxonomic scope" value="Bacteria"/>
</dbReference>
<accession>A0A085BJX0</accession>
<proteinExistence type="predicted"/>
<dbReference type="CDD" id="cd00038">
    <property type="entry name" value="CAP_ED"/>
    <property type="match status" value="1"/>
</dbReference>
<evidence type="ECO:0000313" key="2">
    <source>
        <dbReference type="EMBL" id="KFC22765.1"/>
    </source>
</evidence>
<name>A0A085BJX0_9FLAO</name>
<dbReference type="Proteomes" id="UP000028623">
    <property type="component" value="Unassembled WGS sequence"/>
</dbReference>
<protein>
    <submittedName>
        <fullName evidence="2">Crp/Fnr family transcriptional regulator</fullName>
    </submittedName>
</protein>
<evidence type="ECO:0000259" key="1">
    <source>
        <dbReference type="PROSITE" id="PS50042"/>
    </source>
</evidence>
<reference evidence="2 3" key="1">
    <citation type="submission" date="2014-07" db="EMBL/GenBank/DDBJ databases">
        <title>Epilithonimonas lactis LMG 22401 Genome.</title>
        <authorList>
            <person name="Pipes S.E."/>
            <person name="Stropko S.J."/>
        </authorList>
    </citation>
    <scope>NUCLEOTIDE SEQUENCE [LARGE SCALE GENOMIC DNA]</scope>
    <source>
        <strain evidence="2 3">LMG 24401</strain>
    </source>
</reference>
<dbReference type="InterPro" id="IPR014710">
    <property type="entry name" value="RmlC-like_jellyroll"/>
</dbReference>
<feature type="domain" description="Cyclic nucleotide-binding" evidence="1">
    <location>
        <begin position="28"/>
        <end position="71"/>
    </location>
</feature>
<dbReference type="AlphaFoldDB" id="A0A085BJX0"/>